<dbReference type="Proteomes" id="UP000009173">
    <property type="component" value="Chromosome"/>
</dbReference>
<dbReference type="InterPro" id="IPR050595">
    <property type="entry name" value="Bact_response_regulator"/>
</dbReference>
<name>A0A0H3A4M7_NITV4</name>
<dbReference type="SUPFAM" id="SSF52172">
    <property type="entry name" value="CheY-like"/>
    <property type="match status" value="1"/>
</dbReference>
<protein>
    <submittedName>
        <fullName evidence="5">Response regulator receiver protein</fullName>
    </submittedName>
</protein>
<dbReference type="HOGENOM" id="CLU_000445_69_8_7"/>
<dbReference type="PANTHER" id="PTHR44591">
    <property type="entry name" value="STRESS RESPONSE REGULATOR PROTEIN 1"/>
    <property type="match status" value="1"/>
</dbReference>
<feature type="domain" description="Response regulatory" evidence="4">
    <location>
        <begin position="5"/>
        <end position="120"/>
    </location>
</feature>
<gene>
    <name evidence="5" type="ordered locus">Dvul_0404</name>
</gene>
<accession>A0A0H3A4M7</accession>
<evidence type="ECO:0000313" key="5">
    <source>
        <dbReference type="EMBL" id="ABM27427.1"/>
    </source>
</evidence>
<dbReference type="Pfam" id="PF00072">
    <property type="entry name" value="Response_reg"/>
    <property type="match status" value="1"/>
</dbReference>
<keyword evidence="2" id="KW-0902">Two-component regulatory system</keyword>
<dbReference type="PROSITE" id="PS50110">
    <property type="entry name" value="RESPONSE_REGULATORY"/>
    <property type="match status" value="1"/>
</dbReference>
<evidence type="ECO:0000313" key="6">
    <source>
        <dbReference type="Proteomes" id="UP000009173"/>
    </source>
</evidence>
<evidence type="ECO:0000256" key="3">
    <source>
        <dbReference type="PROSITE-ProRule" id="PRU00169"/>
    </source>
</evidence>
<dbReference type="EMBL" id="CP000527">
    <property type="protein sequence ID" value="ABM27427.1"/>
    <property type="molecule type" value="Genomic_DNA"/>
</dbReference>
<dbReference type="AlphaFoldDB" id="A0A0H3A4M7"/>
<dbReference type="RefSeq" id="WP_010940225.1">
    <property type="nucleotide sequence ID" value="NC_008751.1"/>
</dbReference>
<dbReference type="InterPro" id="IPR001789">
    <property type="entry name" value="Sig_transdc_resp-reg_receiver"/>
</dbReference>
<dbReference type="KEGG" id="dvl:Dvul_0404"/>
<evidence type="ECO:0000259" key="4">
    <source>
        <dbReference type="PROSITE" id="PS50110"/>
    </source>
</evidence>
<evidence type="ECO:0000256" key="1">
    <source>
        <dbReference type="ARBA" id="ARBA00022553"/>
    </source>
</evidence>
<feature type="modified residue" description="4-aspartylphosphate" evidence="3">
    <location>
        <position position="55"/>
    </location>
</feature>
<keyword evidence="1 3" id="KW-0597">Phosphoprotein</keyword>
<proteinExistence type="predicted"/>
<dbReference type="SMART" id="SM00448">
    <property type="entry name" value="REC"/>
    <property type="match status" value="1"/>
</dbReference>
<organism evidence="5 6">
    <name type="scientific">Nitratidesulfovibrio vulgaris (strain DP4)</name>
    <name type="common">Desulfovibrio vulgaris</name>
    <dbReference type="NCBI Taxonomy" id="391774"/>
    <lineage>
        <taxon>Bacteria</taxon>
        <taxon>Pseudomonadati</taxon>
        <taxon>Thermodesulfobacteriota</taxon>
        <taxon>Desulfovibrionia</taxon>
        <taxon>Desulfovibrionales</taxon>
        <taxon>Desulfovibrionaceae</taxon>
        <taxon>Nitratidesulfovibrio</taxon>
    </lineage>
</organism>
<dbReference type="InterPro" id="IPR011006">
    <property type="entry name" value="CheY-like_superfamily"/>
</dbReference>
<evidence type="ECO:0000256" key="2">
    <source>
        <dbReference type="ARBA" id="ARBA00023012"/>
    </source>
</evidence>
<reference evidence="6" key="1">
    <citation type="journal article" date="2009" name="Environ. Microbiol.">
        <title>Contribution of mobile genetic elements to Desulfovibrio vulgaris genome plasticity.</title>
        <authorList>
            <person name="Walker C.B."/>
            <person name="Stolyar S."/>
            <person name="Chivian D."/>
            <person name="Pinel N."/>
            <person name="Gabster J.A."/>
            <person name="Dehal P.S."/>
            <person name="He Z."/>
            <person name="Yang Z.K."/>
            <person name="Yen H.C."/>
            <person name="Zhou J."/>
            <person name="Wall J.D."/>
            <person name="Hazen T.C."/>
            <person name="Arkin A.P."/>
            <person name="Stahl D.A."/>
        </authorList>
    </citation>
    <scope>NUCLEOTIDE SEQUENCE [LARGE SCALE GENOMIC DNA]</scope>
    <source>
        <strain evidence="6">DP4</strain>
    </source>
</reference>
<sequence length="151" mass="16978">MKGIKVMLVDDEESFVRTLAERMQMRDAGTKVALTGEEALQLVSTGEVPDVMVLDLRMPGVDGMEVLRRVKKDYPKVQVIVLTGHGTEKDEEEARRLGAFEYHKKPVDIDILVRDIRRAFRETLEDTMVAATLAQAGDYEGAKQILDESDK</sequence>
<dbReference type="Gene3D" id="3.40.50.2300">
    <property type="match status" value="1"/>
</dbReference>
<dbReference type="PANTHER" id="PTHR44591:SF14">
    <property type="entry name" value="PROTEIN PILG"/>
    <property type="match status" value="1"/>
</dbReference>
<dbReference type="SMR" id="A0A0H3A4M7"/>
<dbReference type="GO" id="GO:0000160">
    <property type="term" value="P:phosphorelay signal transduction system"/>
    <property type="evidence" value="ECO:0007669"/>
    <property type="project" value="UniProtKB-KW"/>
</dbReference>